<reference evidence="2" key="1">
    <citation type="submission" date="2020-07" db="EMBL/GenBank/DDBJ databases">
        <title>Multicomponent nature underlies the extraordinary mechanical properties of spider dragline silk.</title>
        <authorList>
            <person name="Kono N."/>
            <person name="Nakamura H."/>
            <person name="Mori M."/>
            <person name="Yoshida Y."/>
            <person name="Ohtoshi R."/>
            <person name="Malay A.D."/>
            <person name="Moran D.A.P."/>
            <person name="Tomita M."/>
            <person name="Numata K."/>
            <person name="Arakawa K."/>
        </authorList>
    </citation>
    <scope>NUCLEOTIDE SEQUENCE</scope>
</reference>
<dbReference type="AlphaFoldDB" id="A0A8X6FAU9"/>
<keyword evidence="3" id="KW-1185">Reference proteome</keyword>
<dbReference type="Proteomes" id="UP000887116">
    <property type="component" value="Unassembled WGS sequence"/>
</dbReference>
<name>A0A8X6FAU9_TRICU</name>
<feature type="compositionally biased region" description="Basic and acidic residues" evidence="1">
    <location>
        <begin position="78"/>
        <end position="93"/>
    </location>
</feature>
<evidence type="ECO:0000256" key="1">
    <source>
        <dbReference type="SAM" id="MobiDB-lite"/>
    </source>
</evidence>
<sequence length="123" mass="14621">MDFEATRNFSDFPPEKRPLLRALLFTYRTERIDLYVSRKNSPRRRRGCAFFEYGSVTFFFIRVGKKNFRTFLKKEGIEETSRKDRERSPEAREWKKRGREPCGGSKGAKRRDSGAPRFRTTPT</sequence>
<comment type="caution">
    <text evidence="2">The sequence shown here is derived from an EMBL/GenBank/DDBJ whole genome shotgun (WGS) entry which is preliminary data.</text>
</comment>
<gene>
    <name evidence="2" type="ORF">TNCT_214601</name>
</gene>
<proteinExistence type="predicted"/>
<dbReference type="EMBL" id="BMAO01001720">
    <property type="protein sequence ID" value="GFQ75398.1"/>
    <property type="molecule type" value="Genomic_DNA"/>
</dbReference>
<protein>
    <submittedName>
        <fullName evidence="2">Uncharacterized protein</fullName>
    </submittedName>
</protein>
<evidence type="ECO:0000313" key="3">
    <source>
        <dbReference type="Proteomes" id="UP000887116"/>
    </source>
</evidence>
<accession>A0A8X6FAU9</accession>
<feature type="region of interest" description="Disordered" evidence="1">
    <location>
        <begin position="78"/>
        <end position="123"/>
    </location>
</feature>
<organism evidence="2 3">
    <name type="scientific">Trichonephila clavata</name>
    <name type="common">Joro spider</name>
    <name type="synonym">Nephila clavata</name>
    <dbReference type="NCBI Taxonomy" id="2740835"/>
    <lineage>
        <taxon>Eukaryota</taxon>
        <taxon>Metazoa</taxon>
        <taxon>Ecdysozoa</taxon>
        <taxon>Arthropoda</taxon>
        <taxon>Chelicerata</taxon>
        <taxon>Arachnida</taxon>
        <taxon>Araneae</taxon>
        <taxon>Araneomorphae</taxon>
        <taxon>Entelegynae</taxon>
        <taxon>Araneoidea</taxon>
        <taxon>Nephilidae</taxon>
        <taxon>Trichonephila</taxon>
    </lineage>
</organism>
<evidence type="ECO:0000313" key="2">
    <source>
        <dbReference type="EMBL" id="GFQ75398.1"/>
    </source>
</evidence>